<feature type="compositionally biased region" description="Basic and acidic residues" evidence="1">
    <location>
        <begin position="23"/>
        <end position="45"/>
    </location>
</feature>
<dbReference type="RefSeq" id="WP_205725395.1">
    <property type="nucleotide sequence ID" value="NZ_JAFHKR010000038.1"/>
</dbReference>
<evidence type="ECO:0000313" key="4">
    <source>
        <dbReference type="Proteomes" id="UP001296923"/>
    </source>
</evidence>
<proteinExistence type="predicted"/>
<evidence type="ECO:0000256" key="1">
    <source>
        <dbReference type="SAM" id="MobiDB-lite"/>
    </source>
</evidence>
<feature type="region of interest" description="Disordered" evidence="1">
    <location>
        <begin position="22"/>
        <end position="56"/>
    </location>
</feature>
<evidence type="ECO:0000256" key="2">
    <source>
        <dbReference type="SAM" id="SignalP"/>
    </source>
</evidence>
<keyword evidence="4" id="KW-1185">Reference proteome</keyword>
<dbReference type="PROSITE" id="PS51257">
    <property type="entry name" value="PROKAR_LIPOPROTEIN"/>
    <property type="match status" value="1"/>
</dbReference>
<reference evidence="3 4" key="1">
    <citation type="submission" date="2021-01" db="EMBL/GenBank/DDBJ databases">
        <title>Genome Sequencing of Type Strains.</title>
        <authorList>
            <person name="Lemaire J.F."/>
            <person name="Inderbitzin P."/>
            <person name="Collins S.B."/>
            <person name="Wespe N."/>
            <person name="Knight-Connoni V."/>
        </authorList>
    </citation>
    <scope>NUCLEOTIDE SEQUENCE [LARGE SCALE GENOMIC DNA]</scope>
    <source>
        <strain evidence="3 4">DSM 23009</strain>
    </source>
</reference>
<sequence>MPKFVRVFLTVFTLMFLVSCSTQEHDNHSGKKGESEEKAESDTKDTSNLNTAKENEVTTMIANDEKIIQMLKEKGEIPEDATTEEINKALQKYLQQKNPSNLGDEKAKKKYIEELKQKIQKESKASE</sequence>
<organism evidence="3 4">
    <name type="scientific">Fictibacillus nanhaiensis</name>
    <dbReference type="NCBI Taxonomy" id="742169"/>
    <lineage>
        <taxon>Bacteria</taxon>
        <taxon>Bacillati</taxon>
        <taxon>Bacillota</taxon>
        <taxon>Bacilli</taxon>
        <taxon>Bacillales</taxon>
        <taxon>Fictibacillaceae</taxon>
        <taxon>Fictibacillus</taxon>
    </lineage>
</organism>
<feature type="signal peptide" evidence="2">
    <location>
        <begin position="1"/>
        <end position="24"/>
    </location>
</feature>
<accession>A0ABS2ZPG6</accession>
<gene>
    <name evidence="3" type="ORF">JYA63_08935</name>
</gene>
<evidence type="ECO:0000313" key="3">
    <source>
        <dbReference type="EMBL" id="MBN3554387.1"/>
    </source>
</evidence>
<feature type="chain" id="PRO_5046581170" description="Lipoprotein" evidence="2">
    <location>
        <begin position="25"/>
        <end position="127"/>
    </location>
</feature>
<protein>
    <recommendedName>
        <fullName evidence="5">Lipoprotein</fullName>
    </recommendedName>
</protein>
<keyword evidence="2" id="KW-0732">Signal</keyword>
<name>A0ABS2ZPG6_9BACL</name>
<dbReference type="Proteomes" id="UP001296923">
    <property type="component" value="Unassembled WGS sequence"/>
</dbReference>
<dbReference type="EMBL" id="JAFHKR010000038">
    <property type="protein sequence ID" value="MBN3554387.1"/>
    <property type="molecule type" value="Genomic_DNA"/>
</dbReference>
<comment type="caution">
    <text evidence="3">The sequence shown here is derived from an EMBL/GenBank/DDBJ whole genome shotgun (WGS) entry which is preliminary data.</text>
</comment>
<feature type="compositionally biased region" description="Polar residues" evidence="1">
    <location>
        <begin position="46"/>
        <end position="56"/>
    </location>
</feature>
<evidence type="ECO:0008006" key="5">
    <source>
        <dbReference type="Google" id="ProtNLM"/>
    </source>
</evidence>